<protein>
    <submittedName>
        <fullName evidence="2">Fibulin-1</fullName>
    </submittedName>
</protein>
<sequence>MDNSCVLGISSAQQYDYCPADRNELGAAVKKECCDCCLLAKDLTDRGDPCLAPIGFSSPCLNSFNKCCNNKNNTDIINQENIKEETRLNKITNEGRANHDRCKASNCEHYCNDRRGEKVECSCKTGFDLAPNGFNCIDVDECNLGSHDCGPLYQCRNIQGSYRCDPKRCASHEVMNPRTGICVSITCPVGYVASNGKCQDTNECVIPSICKPFEECINTAGSYRCQSVGSICEAGSKIDPNTGFCQDIDECLEGTHTCGRQECINLVGTFRCVLGTFRCVCKAGYEFNKTTLQCEDIDECLKFKGHMCSLHATCQNTIGSFKCHCLQGYENSGDGKNCHDIDECALGIGQCSQRCVNTPGSYQCICDRGYQLKADNKNCEDIDECALYSNNKNDLCMGGCINTPGSFRCSCPRGYEVMADGIICKDIDECAKGMCPQDNVCVNTLGDFKCHRITCPKNYYHDKTHKNRCMRSSKVCEGLSVTSCKKHPLHVTWQHMPLPRHVNISSSRTSIVLFTLKGPTNPNSQVQYELKVENVFTEKEDVIPAVRTNFLLQKGDDINSAIIALRDSLDGPQEIHLEMILPPTLITGTTPQRME</sequence>
<proteinExistence type="predicted"/>
<evidence type="ECO:0000313" key="1">
    <source>
        <dbReference type="Proteomes" id="UP000095286"/>
    </source>
</evidence>
<organism evidence="1 2">
    <name type="scientific">Rhabditophanes sp. KR3021</name>
    <dbReference type="NCBI Taxonomy" id="114890"/>
    <lineage>
        <taxon>Eukaryota</taxon>
        <taxon>Metazoa</taxon>
        <taxon>Ecdysozoa</taxon>
        <taxon>Nematoda</taxon>
        <taxon>Chromadorea</taxon>
        <taxon>Rhabditida</taxon>
        <taxon>Tylenchina</taxon>
        <taxon>Panagrolaimomorpha</taxon>
        <taxon>Strongyloidoidea</taxon>
        <taxon>Alloionematidae</taxon>
        <taxon>Rhabditophanes</taxon>
    </lineage>
</organism>
<evidence type="ECO:0000313" key="2">
    <source>
        <dbReference type="WBParaSite" id="RSKR_0000768800.1"/>
    </source>
</evidence>
<dbReference type="WBParaSite" id="RSKR_0000768800.1">
    <property type="protein sequence ID" value="RSKR_0000768800.1"/>
    <property type="gene ID" value="RSKR_0000768800"/>
</dbReference>
<reference evidence="2" key="1">
    <citation type="submission" date="2016-11" db="UniProtKB">
        <authorList>
            <consortium name="WormBaseParasite"/>
        </authorList>
    </citation>
    <scope>IDENTIFICATION</scope>
    <source>
        <strain evidence="2">KR3021</strain>
    </source>
</reference>
<accession>A0AC35U5A3</accession>
<dbReference type="Proteomes" id="UP000095286">
    <property type="component" value="Unplaced"/>
</dbReference>
<name>A0AC35U5A3_9BILA</name>